<dbReference type="SUPFAM" id="SSF47336">
    <property type="entry name" value="ACP-like"/>
    <property type="match status" value="1"/>
</dbReference>
<evidence type="ECO:0000313" key="4">
    <source>
        <dbReference type="EMBL" id="MFI7444965.1"/>
    </source>
</evidence>
<dbReference type="InterPro" id="IPR020845">
    <property type="entry name" value="AMP-binding_CS"/>
</dbReference>
<gene>
    <name evidence="4" type="ORF">ACIBP5_33765</name>
</gene>
<dbReference type="Pfam" id="PF00550">
    <property type="entry name" value="PP-binding"/>
    <property type="match status" value="1"/>
</dbReference>
<dbReference type="Pfam" id="PF13193">
    <property type="entry name" value="AMP-binding_C"/>
    <property type="match status" value="1"/>
</dbReference>
<proteinExistence type="predicted"/>
<dbReference type="Gene3D" id="1.10.1200.10">
    <property type="entry name" value="ACP-like"/>
    <property type="match status" value="1"/>
</dbReference>
<dbReference type="PROSITE" id="PS00455">
    <property type="entry name" value="AMP_BINDING"/>
    <property type="match status" value="1"/>
</dbReference>
<keyword evidence="1" id="KW-0596">Phosphopantetheine</keyword>
<dbReference type="SMART" id="SM00823">
    <property type="entry name" value="PKS_PP"/>
    <property type="match status" value="1"/>
</dbReference>
<dbReference type="EMBL" id="JBITMB010000010">
    <property type="protein sequence ID" value="MFI7444965.1"/>
    <property type="molecule type" value="Genomic_DNA"/>
</dbReference>
<dbReference type="PANTHER" id="PTHR45527">
    <property type="entry name" value="NONRIBOSOMAL PEPTIDE SYNTHETASE"/>
    <property type="match status" value="1"/>
</dbReference>
<dbReference type="NCBIfam" id="TIGR01733">
    <property type="entry name" value="AA-adenyl-dom"/>
    <property type="match status" value="1"/>
</dbReference>
<dbReference type="InterPro" id="IPR020806">
    <property type="entry name" value="PKS_PP-bd"/>
</dbReference>
<evidence type="ECO:0000313" key="5">
    <source>
        <dbReference type="Proteomes" id="UP001612928"/>
    </source>
</evidence>
<dbReference type="PROSITE" id="PS50075">
    <property type="entry name" value="CARRIER"/>
    <property type="match status" value="1"/>
</dbReference>
<dbReference type="InterPro" id="IPR045851">
    <property type="entry name" value="AMP-bd_C_sf"/>
</dbReference>
<keyword evidence="2" id="KW-0597">Phosphoprotein</keyword>
<dbReference type="InterPro" id="IPR009081">
    <property type="entry name" value="PP-bd_ACP"/>
</dbReference>
<dbReference type="RefSeq" id="WP_397025318.1">
    <property type="nucleotide sequence ID" value="NZ_JBITMB010000010.1"/>
</dbReference>
<dbReference type="Pfam" id="PF00501">
    <property type="entry name" value="AMP-binding"/>
    <property type="match status" value="1"/>
</dbReference>
<dbReference type="InterPro" id="IPR036736">
    <property type="entry name" value="ACP-like_sf"/>
</dbReference>
<organism evidence="4 5">
    <name type="scientific">Nonomuraea indica</name>
    <dbReference type="NCBI Taxonomy" id="1581193"/>
    <lineage>
        <taxon>Bacteria</taxon>
        <taxon>Bacillati</taxon>
        <taxon>Actinomycetota</taxon>
        <taxon>Actinomycetes</taxon>
        <taxon>Streptosporangiales</taxon>
        <taxon>Streptosporangiaceae</taxon>
        <taxon>Nonomuraea</taxon>
    </lineage>
</organism>
<dbReference type="Gene3D" id="3.40.50.12780">
    <property type="entry name" value="N-terminal domain of ligase-like"/>
    <property type="match status" value="1"/>
</dbReference>
<dbReference type="InterPro" id="IPR006162">
    <property type="entry name" value="Ppantetheine_attach_site"/>
</dbReference>
<dbReference type="Proteomes" id="UP001612928">
    <property type="component" value="Unassembled WGS sequence"/>
</dbReference>
<name>A0ABW8ADV5_9ACTN</name>
<dbReference type="InterPro" id="IPR010071">
    <property type="entry name" value="AA_adenyl_dom"/>
</dbReference>
<dbReference type="CDD" id="cd05930">
    <property type="entry name" value="A_NRPS"/>
    <property type="match status" value="1"/>
</dbReference>
<dbReference type="InterPro" id="IPR042099">
    <property type="entry name" value="ANL_N_sf"/>
</dbReference>
<evidence type="ECO:0000256" key="1">
    <source>
        <dbReference type="ARBA" id="ARBA00022450"/>
    </source>
</evidence>
<reference evidence="4 5" key="1">
    <citation type="submission" date="2024-10" db="EMBL/GenBank/DDBJ databases">
        <title>The Natural Products Discovery Center: Release of the First 8490 Sequenced Strains for Exploring Actinobacteria Biosynthetic Diversity.</title>
        <authorList>
            <person name="Kalkreuter E."/>
            <person name="Kautsar S.A."/>
            <person name="Yang D."/>
            <person name="Bader C.D."/>
            <person name="Teijaro C.N."/>
            <person name="Fluegel L."/>
            <person name="Davis C.M."/>
            <person name="Simpson J.R."/>
            <person name="Lauterbach L."/>
            <person name="Steele A.D."/>
            <person name="Gui C."/>
            <person name="Meng S."/>
            <person name="Li G."/>
            <person name="Viehrig K."/>
            <person name="Ye F."/>
            <person name="Su P."/>
            <person name="Kiefer A.F."/>
            <person name="Nichols A."/>
            <person name="Cepeda A.J."/>
            <person name="Yan W."/>
            <person name="Fan B."/>
            <person name="Jiang Y."/>
            <person name="Adhikari A."/>
            <person name="Zheng C.-J."/>
            <person name="Schuster L."/>
            <person name="Cowan T.M."/>
            <person name="Smanski M.J."/>
            <person name="Chevrette M.G."/>
            <person name="De Carvalho L.P.S."/>
            <person name="Shen B."/>
        </authorList>
    </citation>
    <scope>NUCLEOTIDE SEQUENCE [LARGE SCALE GENOMIC DNA]</scope>
    <source>
        <strain evidence="4 5">NPDC049503</strain>
    </source>
</reference>
<dbReference type="InterPro" id="IPR025110">
    <property type="entry name" value="AMP-bd_C"/>
</dbReference>
<evidence type="ECO:0000259" key="3">
    <source>
        <dbReference type="PROSITE" id="PS50075"/>
    </source>
</evidence>
<comment type="caution">
    <text evidence="4">The sequence shown here is derived from an EMBL/GenBank/DDBJ whole genome shotgun (WGS) entry which is preliminary data.</text>
</comment>
<keyword evidence="5" id="KW-1185">Reference proteome</keyword>
<dbReference type="Gene3D" id="3.30.300.30">
    <property type="match status" value="1"/>
</dbReference>
<dbReference type="PANTHER" id="PTHR45527:SF1">
    <property type="entry name" value="FATTY ACID SYNTHASE"/>
    <property type="match status" value="1"/>
</dbReference>
<dbReference type="PROSITE" id="PS00012">
    <property type="entry name" value="PHOSPHOPANTETHEINE"/>
    <property type="match status" value="1"/>
</dbReference>
<accession>A0ABW8ADV5</accession>
<evidence type="ECO:0000256" key="2">
    <source>
        <dbReference type="ARBA" id="ARBA00022553"/>
    </source>
</evidence>
<protein>
    <submittedName>
        <fullName evidence="4">Amino acid adenylation domain-containing protein</fullName>
    </submittedName>
</protein>
<dbReference type="InterPro" id="IPR000873">
    <property type="entry name" value="AMP-dep_synth/lig_dom"/>
</dbReference>
<dbReference type="SUPFAM" id="SSF56801">
    <property type="entry name" value="Acetyl-CoA synthetase-like"/>
    <property type="match status" value="1"/>
</dbReference>
<feature type="domain" description="Carrier" evidence="3">
    <location>
        <begin position="531"/>
        <end position="606"/>
    </location>
</feature>
<sequence>MTDTTWTPGLVHRPVEEQAARAPGTVAVTMAGTTAGTTAGPPATAAGTGGPPGLELTYGELERRANGLATALRELGVGPDRRVAVMLDRSPGLVVALLAVLKAGGAYVPIDVEAPRARVEQILERSQAVAMFSAPRLGDFGVPRAPLEAAPADRPPEVDVRPGHLCAVYYTSGTTGEPKGVACTHEGWSIRMAWMQRSHGLRAGEAVLHKTTLTFDDSAVEVFWPLSAGGRVALLGPGEHRDPRAIIEGAVAGGAVHLQFVPSMLEQFLDTLTPADVARLASVRTVLSSGEALRPELVRRFRDAFGHAVLLENTWGATEASIDSTRHVCVEEDGLAERGAVCLGRPIDGNSVHVLDGDLTPVPRGEPGQLAIAGPSLARCYLGDPRRTAAAFVPHPTRPGQRVYLTGDRGVELPDGSFSYLDRLDRQVKIRGMRLELEEVETALRRHEAVADAAVTVWEPEPGDRRLAAYVVLGQEATPDGLRAFLGGLLPAYAVPNAVVTLDALPRLPNGKLDRRGLPEPLPGPSAGYTAPGSVTERVVADIWQDVLGLPRVGAHDDFFAVGGHSLLATRVVNRMRHAFDTHIPLSLLFEHPTVAALAEQVERLVAMEIAAMDDDEVLSLGEGGSHVR</sequence>